<keyword evidence="3" id="KW-0677">Repeat</keyword>
<proteinExistence type="inferred from homology"/>
<dbReference type="AlphaFoldDB" id="A0A0E3UXF5"/>
<dbReference type="HOGENOM" id="CLU_051638_10_2_10"/>
<dbReference type="PATRIC" id="fig|400092.3.peg.3357"/>
<keyword evidence="6" id="KW-0472">Membrane</keyword>
<dbReference type="PROSITE" id="PS00101">
    <property type="entry name" value="HEXAPEP_TRANSFERASES"/>
    <property type="match status" value="1"/>
</dbReference>
<dbReference type="GO" id="GO:0005737">
    <property type="term" value="C:cytoplasm"/>
    <property type="evidence" value="ECO:0007669"/>
    <property type="project" value="InterPro"/>
</dbReference>
<dbReference type="EMBL" id="CP009621">
    <property type="protein sequence ID" value="AKD04217.1"/>
    <property type="molecule type" value="Genomic_DNA"/>
</dbReference>
<dbReference type="GO" id="GO:0009001">
    <property type="term" value="F:serine O-acetyltransferase activity"/>
    <property type="evidence" value="ECO:0007669"/>
    <property type="project" value="UniProtKB-EC"/>
</dbReference>
<reference evidence="7 8" key="1">
    <citation type="journal article" date="2015" name="Sci. Rep.">
        <title>Unraveling adaptation of Pontibacter korlensis to radiation and infertility in desert through complete genome and comparative transcriptomic analysis.</title>
        <authorList>
            <person name="Dai J."/>
            <person name="Dai W."/>
            <person name="Qiu C."/>
            <person name="Yang Z."/>
            <person name="Zhang Y."/>
            <person name="Zhou M."/>
            <person name="Zhang L."/>
            <person name="Fang C."/>
            <person name="Gao Q."/>
            <person name="Yang Q."/>
            <person name="Li X."/>
            <person name="Wang Z."/>
            <person name="Wang Z."/>
            <person name="Jia Z."/>
            <person name="Chen X."/>
        </authorList>
    </citation>
    <scope>NUCLEOTIDE SEQUENCE [LARGE SCALE GENOMIC DNA]</scope>
    <source>
        <strain evidence="7 8">X14-1T</strain>
    </source>
</reference>
<organism evidence="7 8">
    <name type="scientific">Pontibacter korlensis</name>
    <dbReference type="NCBI Taxonomy" id="400092"/>
    <lineage>
        <taxon>Bacteria</taxon>
        <taxon>Pseudomonadati</taxon>
        <taxon>Bacteroidota</taxon>
        <taxon>Cytophagia</taxon>
        <taxon>Cytophagales</taxon>
        <taxon>Hymenobacteraceae</taxon>
        <taxon>Pontibacter</taxon>
    </lineage>
</organism>
<gene>
    <name evidence="7" type="ORF">PKOR_15400</name>
</gene>
<sequence>MNYVFQDWEANKGNLKGRLVMVLFRLARPASKSKLLRIIWLPYLAFYKLFVEWFLCIELPHWTTVGKNFYLGHGHALVVNGCSVIGNNCFIRHSTTIGNIRKEDGSYSGSPIIGDNVEIGSNVCIIGEVRVGNNVRIGAGSVVVKDIPDDSIAVGNPARVIKTLRPVDQVLQPEPEVLL</sequence>
<dbReference type="STRING" id="400092.PKOR_15400"/>
<keyword evidence="6" id="KW-1133">Transmembrane helix</keyword>
<dbReference type="InterPro" id="IPR005881">
    <property type="entry name" value="Ser_O-AcTrfase"/>
</dbReference>
<name>A0A0E3UXF5_9BACT</name>
<keyword evidence="8" id="KW-1185">Reference proteome</keyword>
<keyword evidence="6" id="KW-0812">Transmembrane</keyword>
<dbReference type="Proteomes" id="UP000033109">
    <property type="component" value="Chromosome"/>
</dbReference>
<dbReference type="PANTHER" id="PTHR42811">
    <property type="entry name" value="SERINE ACETYLTRANSFERASE"/>
    <property type="match status" value="1"/>
</dbReference>
<protein>
    <recommendedName>
        <fullName evidence="5">Serine acetyltransferase</fullName>
        <ecNumber evidence="5">2.3.1.30</ecNumber>
    </recommendedName>
</protein>
<evidence type="ECO:0000256" key="5">
    <source>
        <dbReference type="PIRNR" id="PIRNR000441"/>
    </source>
</evidence>
<evidence type="ECO:0000256" key="3">
    <source>
        <dbReference type="ARBA" id="ARBA00022737"/>
    </source>
</evidence>
<dbReference type="InterPro" id="IPR011004">
    <property type="entry name" value="Trimer_LpxA-like_sf"/>
</dbReference>
<evidence type="ECO:0000256" key="4">
    <source>
        <dbReference type="ARBA" id="ARBA00023315"/>
    </source>
</evidence>
<evidence type="ECO:0000313" key="7">
    <source>
        <dbReference type="EMBL" id="AKD04217.1"/>
    </source>
</evidence>
<dbReference type="CDD" id="cd03354">
    <property type="entry name" value="LbH_SAT"/>
    <property type="match status" value="1"/>
</dbReference>
<dbReference type="KEGG" id="pko:PKOR_15400"/>
<dbReference type="InterPro" id="IPR001451">
    <property type="entry name" value="Hexapep"/>
</dbReference>
<evidence type="ECO:0000256" key="6">
    <source>
        <dbReference type="SAM" id="Phobius"/>
    </source>
</evidence>
<dbReference type="InterPro" id="IPR045304">
    <property type="entry name" value="LbH_SAT"/>
</dbReference>
<dbReference type="RefSeq" id="WP_046311887.1">
    <property type="nucleotide sequence ID" value="NZ_CBCSCY010000014.1"/>
</dbReference>
<dbReference type="GO" id="GO:0006535">
    <property type="term" value="P:cysteine biosynthetic process from serine"/>
    <property type="evidence" value="ECO:0007669"/>
    <property type="project" value="InterPro"/>
</dbReference>
<comment type="catalytic activity">
    <reaction evidence="5">
        <text>L-serine + acetyl-CoA = O-acetyl-L-serine + CoA</text>
        <dbReference type="Rhea" id="RHEA:24560"/>
        <dbReference type="ChEBI" id="CHEBI:33384"/>
        <dbReference type="ChEBI" id="CHEBI:57287"/>
        <dbReference type="ChEBI" id="CHEBI:57288"/>
        <dbReference type="ChEBI" id="CHEBI:58340"/>
        <dbReference type="EC" id="2.3.1.30"/>
    </reaction>
</comment>
<dbReference type="SUPFAM" id="SSF51161">
    <property type="entry name" value="Trimeric LpxA-like enzymes"/>
    <property type="match status" value="1"/>
</dbReference>
<dbReference type="EC" id="2.3.1.30" evidence="5"/>
<feature type="transmembrane region" description="Helical" evidence="6">
    <location>
        <begin position="35"/>
        <end position="55"/>
    </location>
</feature>
<accession>A0A0E3UXF5</accession>
<keyword evidence="4 5" id="KW-0012">Acyltransferase</keyword>
<dbReference type="InterPro" id="IPR018357">
    <property type="entry name" value="Hexapep_transf_CS"/>
</dbReference>
<evidence type="ECO:0000313" key="8">
    <source>
        <dbReference type="Proteomes" id="UP000033109"/>
    </source>
</evidence>
<comment type="similarity">
    <text evidence="1 5">Belongs to the transferase hexapeptide repeat family.</text>
</comment>
<dbReference type="OrthoDB" id="9814490at2"/>
<dbReference type="Gene3D" id="2.160.10.10">
    <property type="entry name" value="Hexapeptide repeat proteins"/>
    <property type="match status" value="1"/>
</dbReference>
<evidence type="ECO:0000256" key="1">
    <source>
        <dbReference type="ARBA" id="ARBA00007274"/>
    </source>
</evidence>
<evidence type="ECO:0000256" key="2">
    <source>
        <dbReference type="ARBA" id="ARBA00022679"/>
    </source>
</evidence>
<dbReference type="Pfam" id="PF00132">
    <property type="entry name" value="Hexapep"/>
    <property type="match status" value="1"/>
</dbReference>
<dbReference type="PIRSF" id="PIRSF000441">
    <property type="entry name" value="CysE"/>
    <property type="match status" value="1"/>
</dbReference>
<keyword evidence="2 5" id="KW-0808">Transferase</keyword>